<proteinExistence type="predicted"/>
<sequence>MNQTTSYEPNPEPMDPQAEPWVAEIMRETLKLRDASLVICRPKLIIEFKTEDLGRGLQYFTHDGHETWQIGEFRGHHCHVNLDSIEQVVFEAAPVTCQGGRLNYTVWFMVGWECENPFRKGGYLSVTLNSPYTKAGDPRHEVIDPVIDLYRHYQDHQHVHAEEGFLQAMTQAHPLQ</sequence>
<evidence type="ECO:0000313" key="1">
    <source>
        <dbReference type="EMBL" id="ODJ86140.1"/>
    </source>
</evidence>
<dbReference type="Proteomes" id="UP000094769">
    <property type="component" value="Unassembled WGS sequence"/>
</dbReference>
<gene>
    <name evidence="1" type="ORF">CODIS_36750</name>
</gene>
<dbReference type="AlphaFoldDB" id="A0A7Z1ADP7"/>
<dbReference type="EMBL" id="MARB01000027">
    <property type="protein sequence ID" value="ODJ86140.1"/>
    <property type="molecule type" value="Genomic_DNA"/>
</dbReference>
<name>A0A7Z1ADP7_9GAMM</name>
<dbReference type="OrthoDB" id="9842622at2"/>
<reference evidence="1 2" key="1">
    <citation type="submission" date="2016-06" db="EMBL/GenBank/DDBJ databases">
        <title>Genome sequence of endosymbiont of Candidatus Endolucinida thiodiazotropha.</title>
        <authorList>
            <person name="Poehlein A."/>
            <person name="Koenig S."/>
            <person name="Heiden S.E."/>
            <person name="Thuermer A."/>
            <person name="Voget S."/>
            <person name="Daniel R."/>
            <person name="Markert S."/>
            <person name="Gros O."/>
            <person name="Schweder T."/>
        </authorList>
    </citation>
    <scope>NUCLEOTIDE SEQUENCE [LARGE SCALE GENOMIC DNA]</scope>
    <source>
        <strain evidence="1 2">COS</strain>
    </source>
</reference>
<organism evidence="1 2">
    <name type="scientific">Candidatus Thiodiazotropha endolucinida</name>
    <dbReference type="NCBI Taxonomy" id="1655433"/>
    <lineage>
        <taxon>Bacteria</taxon>
        <taxon>Pseudomonadati</taxon>
        <taxon>Pseudomonadota</taxon>
        <taxon>Gammaproteobacteria</taxon>
        <taxon>Chromatiales</taxon>
        <taxon>Sedimenticolaceae</taxon>
        <taxon>Candidatus Thiodiazotropha</taxon>
    </lineage>
</organism>
<evidence type="ECO:0000313" key="2">
    <source>
        <dbReference type="Proteomes" id="UP000094769"/>
    </source>
</evidence>
<keyword evidence="2" id="KW-1185">Reference proteome</keyword>
<protein>
    <submittedName>
        <fullName evidence="1">Uncharacterized protein</fullName>
    </submittedName>
</protein>
<dbReference type="RefSeq" id="WP_069127673.1">
    <property type="nucleotide sequence ID" value="NZ_MARB01000027.1"/>
</dbReference>
<comment type="caution">
    <text evidence="1">The sequence shown here is derived from an EMBL/GenBank/DDBJ whole genome shotgun (WGS) entry which is preliminary data.</text>
</comment>
<accession>A0A7Z1ADP7</accession>